<dbReference type="PIRSF" id="PIRSF012524">
    <property type="entry name" value="YitL_S1"/>
    <property type="match status" value="1"/>
</dbReference>
<sequence>MVNFGRANKLKVLREKEYGLFLDGQTGNTNDDIFLHKKNIISKDIKIGDEIEVFVYRDSQKRLVASEKMPLACEDEVAILRVCDNTDIGCFIDIGLERDVLVPFREKKYPVFIDQYYPFYVYIDKTGRLAATTDVEPHLSLDSNLQQGDICSGYVIGFQTNGTALICIEGAYLGIILKEEYYTRIKEGDKLENLRVIKIYEDGRVGLTTRSERRYEIDNLEKRIISYLEGNDGFMRFNDKSDPEELRIVFNTSKKNFKRTLGTMMKNKLIVQDEEGTRLI</sequence>
<accession>A0ABY7JRP4</accession>
<dbReference type="InterPro" id="IPR012340">
    <property type="entry name" value="NA-bd_OB-fold"/>
</dbReference>
<feature type="domain" description="Conserved virulence factor B first S1" evidence="2">
    <location>
        <begin position="5"/>
        <end position="66"/>
    </location>
</feature>
<dbReference type="InterPro" id="IPR040764">
    <property type="entry name" value="CvfB_WH"/>
</dbReference>
<dbReference type="Pfam" id="PF13509">
    <property type="entry name" value="S1_2"/>
    <property type="match status" value="2"/>
</dbReference>
<evidence type="ECO:0000256" key="1">
    <source>
        <dbReference type="PIRNR" id="PIRNR012524"/>
    </source>
</evidence>
<dbReference type="Gene3D" id="2.40.50.140">
    <property type="entry name" value="Nucleic acid-binding proteins"/>
    <property type="match status" value="2"/>
</dbReference>
<dbReference type="PANTHER" id="PTHR37296">
    <property type="entry name" value="CONSERVED VIRULENCE FACTOR B"/>
    <property type="match status" value="1"/>
</dbReference>
<dbReference type="InterPro" id="IPR039566">
    <property type="entry name" value="CvfB_S1_st"/>
</dbReference>
<organism evidence="4 5">
    <name type="scientific">Peptostreptococcus equinus</name>
    <dbReference type="NCBI Taxonomy" id="3003601"/>
    <lineage>
        <taxon>Bacteria</taxon>
        <taxon>Bacillati</taxon>
        <taxon>Bacillota</taxon>
        <taxon>Clostridia</taxon>
        <taxon>Peptostreptococcales</taxon>
        <taxon>Peptostreptococcaceae</taxon>
        <taxon>Peptostreptococcus</taxon>
    </lineage>
</organism>
<comment type="similarity">
    <text evidence="1">Belongs to the CvfB family.</text>
</comment>
<reference evidence="4" key="1">
    <citation type="submission" date="2022-12" db="EMBL/GenBank/DDBJ databases">
        <title>Peptostreptococcus.</title>
        <authorList>
            <person name="Lee S.H."/>
        </authorList>
    </citation>
    <scope>NUCLEOTIDE SEQUENCE</scope>
    <source>
        <strain evidence="4">CBA3647</strain>
    </source>
</reference>
<evidence type="ECO:0000313" key="4">
    <source>
        <dbReference type="EMBL" id="WAW15516.1"/>
    </source>
</evidence>
<dbReference type="Proteomes" id="UP001164187">
    <property type="component" value="Chromosome"/>
</dbReference>
<dbReference type="RefSeq" id="WP_269312189.1">
    <property type="nucleotide sequence ID" value="NZ_CP114052.1"/>
</dbReference>
<dbReference type="InterPro" id="IPR036388">
    <property type="entry name" value="WH-like_DNA-bd_sf"/>
</dbReference>
<proteinExistence type="inferred from homology"/>
<feature type="domain" description="Conserved virulence factor B first S1" evidence="2">
    <location>
        <begin position="78"/>
        <end position="133"/>
    </location>
</feature>
<dbReference type="Gene3D" id="1.10.10.10">
    <property type="entry name" value="Winged helix-like DNA-binding domain superfamily/Winged helix DNA-binding domain"/>
    <property type="match status" value="1"/>
</dbReference>
<keyword evidence="5" id="KW-1185">Reference proteome</keyword>
<dbReference type="Pfam" id="PF17783">
    <property type="entry name" value="WHD_CvfB"/>
    <property type="match status" value="1"/>
</dbReference>
<name>A0ABY7JRP4_9FIRM</name>
<dbReference type="InterPro" id="IPR014464">
    <property type="entry name" value="CvfB_fam"/>
</dbReference>
<evidence type="ECO:0000313" key="5">
    <source>
        <dbReference type="Proteomes" id="UP001164187"/>
    </source>
</evidence>
<protein>
    <submittedName>
        <fullName evidence="4">S1-like domain-containing RNA-binding protein</fullName>
    </submittedName>
</protein>
<gene>
    <name evidence="4" type="ORF">O0R46_03475</name>
</gene>
<feature type="domain" description="Conserved virulence factor B-like winged helix" evidence="3">
    <location>
        <begin position="223"/>
        <end position="279"/>
    </location>
</feature>
<evidence type="ECO:0000259" key="3">
    <source>
        <dbReference type="Pfam" id="PF17783"/>
    </source>
</evidence>
<dbReference type="PANTHER" id="PTHR37296:SF1">
    <property type="entry name" value="CONSERVED VIRULENCE FACTOR B"/>
    <property type="match status" value="1"/>
</dbReference>
<dbReference type="EMBL" id="CP114052">
    <property type="protein sequence ID" value="WAW15516.1"/>
    <property type="molecule type" value="Genomic_DNA"/>
</dbReference>
<evidence type="ECO:0000259" key="2">
    <source>
        <dbReference type="Pfam" id="PF13509"/>
    </source>
</evidence>